<dbReference type="Pfam" id="PF02577">
    <property type="entry name" value="BFN_dom"/>
    <property type="match status" value="1"/>
</dbReference>
<dbReference type="PANTHER" id="PTHR15160">
    <property type="entry name" value="VON HIPPEL-LINDAU PROTEIN"/>
    <property type="match status" value="1"/>
</dbReference>
<gene>
    <name evidence="2" type="ORF">MNBD_NITROSPINAE01-1585</name>
</gene>
<dbReference type="PANTHER" id="PTHR15160:SF1">
    <property type="entry name" value="VON HIPPEL-LINDAU DISEASE TUMOR SUPPRESSOR"/>
    <property type="match status" value="1"/>
</dbReference>
<dbReference type="AlphaFoldDB" id="A0A3B1BVB1"/>
<organism evidence="2">
    <name type="scientific">hydrothermal vent metagenome</name>
    <dbReference type="NCBI Taxonomy" id="652676"/>
    <lineage>
        <taxon>unclassified sequences</taxon>
        <taxon>metagenomes</taxon>
        <taxon>ecological metagenomes</taxon>
    </lineage>
</organism>
<protein>
    <recommendedName>
        <fullName evidence="1">BFN domain-containing protein</fullName>
    </recommendedName>
</protein>
<name>A0A3B1BVB1_9ZZZZ</name>
<dbReference type="GO" id="GO:0004518">
    <property type="term" value="F:nuclease activity"/>
    <property type="evidence" value="ECO:0007669"/>
    <property type="project" value="InterPro"/>
</dbReference>
<proteinExistence type="predicted"/>
<dbReference type="InterPro" id="IPR003729">
    <property type="entry name" value="Bi_nuclease_dom"/>
</dbReference>
<accession>A0A3B1BVB1</accession>
<dbReference type="InterPro" id="IPR036104">
    <property type="entry name" value="BFN_sf"/>
</dbReference>
<dbReference type="SUPFAM" id="SSF103256">
    <property type="entry name" value="Hypothetical protein TM0160"/>
    <property type="match status" value="1"/>
</dbReference>
<evidence type="ECO:0000313" key="2">
    <source>
        <dbReference type="EMBL" id="VAX19672.1"/>
    </source>
</evidence>
<dbReference type="Gene3D" id="3.10.690.10">
    <property type="entry name" value="Bifunctional nuclease domain"/>
    <property type="match status" value="1"/>
</dbReference>
<dbReference type="PROSITE" id="PS51658">
    <property type="entry name" value="BFN"/>
    <property type="match status" value="1"/>
</dbReference>
<reference evidence="2" key="1">
    <citation type="submission" date="2018-06" db="EMBL/GenBank/DDBJ databases">
        <authorList>
            <person name="Zhirakovskaya E."/>
        </authorList>
    </citation>
    <scope>NUCLEOTIDE SEQUENCE</scope>
</reference>
<dbReference type="EMBL" id="UOGC01000093">
    <property type="protein sequence ID" value="VAX19672.1"/>
    <property type="molecule type" value="Genomic_DNA"/>
</dbReference>
<sequence>MSDEENDMVEMRVEGLVFDPLTNTPIIILKDLNGERSLPIWVGYPEATAIALEMENVTTPRPMTHDLIKNIIDGLDVNINHILVNDLKNNTFYAVISVENSNGSSINIDSRPSDAIAVALRLKTSIFVLQKVLDAAKAIDMNVPNQEVDEETFKKWIDDVKPSDFGKLDQ</sequence>
<evidence type="ECO:0000259" key="1">
    <source>
        <dbReference type="PROSITE" id="PS51658"/>
    </source>
</evidence>
<feature type="domain" description="BFN" evidence="1">
    <location>
        <begin position="8"/>
        <end position="140"/>
    </location>
</feature>